<dbReference type="EMBL" id="JBHSRS010000080">
    <property type="protein sequence ID" value="MFC6282748.1"/>
    <property type="molecule type" value="Genomic_DNA"/>
</dbReference>
<dbReference type="Gene3D" id="3.20.20.140">
    <property type="entry name" value="Metal-dependent hydrolases"/>
    <property type="match status" value="1"/>
</dbReference>
<feature type="domain" description="Amidohydrolase-related" evidence="2">
    <location>
        <begin position="151"/>
        <end position="339"/>
    </location>
</feature>
<reference evidence="4" key="1">
    <citation type="journal article" date="2019" name="Int. J. Syst. Evol. Microbiol.">
        <title>The Global Catalogue of Microorganisms (GCM) 10K type strain sequencing project: providing services to taxonomists for standard genome sequencing and annotation.</title>
        <authorList>
            <consortium name="The Broad Institute Genomics Platform"/>
            <consortium name="The Broad Institute Genome Sequencing Center for Infectious Disease"/>
            <person name="Wu L."/>
            <person name="Ma J."/>
        </authorList>
    </citation>
    <scope>NUCLEOTIDE SEQUENCE [LARGE SCALE GENOMIC DNA]</scope>
    <source>
        <strain evidence="4">CCUG 39402</strain>
    </source>
</reference>
<accession>A0ABW1U0P9</accession>
<keyword evidence="1" id="KW-0732">Signal</keyword>
<protein>
    <submittedName>
        <fullName evidence="3">Amidohydrolase family protein</fullName>
    </submittedName>
</protein>
<sequence>MDRRKFLHHSAGAASALASLISPATTLAQPAGLPSRTAAMEGWRRRLQAILDKGRLPIIDMEATYVAGTTNIGQMVAWMDELDVAQIAFAPAFSPNSEPSLELHRQYPGYFIPTTSSGEFPRWWNNPDAFVSRVAADLKTGNYFTMGEHEFRHYPSPEQVEARNNARDITIALDGPAGQALFQLSEDTGTAFQIHYEIEDRLLPVLEAMLARYPKALVIWCHLGMIRYPDRGKTYGPDYVASLITRFPGLHFDLAVPRPGNIYHPSGAQDSTLYRYGWLAKDWQALLEKFPDRFVAASDYRPPVEKNYPVAMARQRKLILESLGETARHKIAYANAWRLVTGKAWEA</sequence>
<name>A0ABW1U0P9_9BURK</name>
<dbReference type="InterPro" id="IPR006680">
    <property type="entry name" value="Amidohydro-rel"/>
</dbReference>
<keyword evidence="4" id="KW-1185">Reference proteome</keyword>
<evidence type="ECO:0000313" key="4">
    <source>
        <dbReference type="Proteomes" id="UP001596270"/>
    </source>
</evidence>
<feature type="chain" id="PRO_5045103273" evidence="1">
    <location>
        <begin position="29"/>
        <end position="347"/>
    </location>
</feature>
<proteinExistence type="predicted"/>
<evidence type="ECO:0000256" key="1">
    <source>
        <dbReference type="SAM" id="SignalP"/>
    </source>
</evidence>
<dbReference type="Pfam" id="PF04909">
    <property type="entry name" value="Amidohydro_2"/>
    <property type="match status" value="1"/>
</dbReference>
<gene>
    <name evidence="3" type="ORF">ACFQND_16090</name>
</gene>
<dbReference type="RefSeq" id="WP_371439291.1">
    <property type="nucleotide sequence ID" value="NZ_JBHSRS010000080.1"/>
</dbReference>
<dbReference type="Proteomes" id="UP001596270">
    <property type="component" value="Unassembled WGS sequence"/>
</dbReference>
<feature type="signal peptide" evidence="1">
    <location>
        <begin position="1"/>
        <end position="28"/>
    </location>
</feature>
<dbReference type="SUPFAM" id="SSF51556">
    <property type="entry name" value="Metallo-dependent hydrolases"/>
    <property type="match status" value="1"/>
</dbReference>
<evidence type="ECO:0000259" key="2">
    <source>
        <dbReference type="Pfam" id="PF04909"/>
    </source>
</evidence>
<organism evidence="3 4">
    <name type="scientific">Polaromonas aquatica</name>
    <dbReference type="NCBI Taxonomy" id="332657"/>
    <lineage>
        <taxon>Bacteria</taxon>
        <taxon>Pseudomonadati</taxon>
        <taxon>Pseudomonadota</taxon>
        <taxon>Betaproteobacteria</taxon>
        <taxon>Burkholderiales</taxon>
        <taxon>Comamonadaceae</taxon>
        <taxon>Polaromonas</taxon>
    </lineage>
</organism>
<dbReference type="InterPro" id="IPR032466">
    <property type="entry name" value="Metal_Hydrolase"/>
</dbReference>
<evidence type="ECO:0000313" key="3">
    <source>
        <dbReference type="EMBL" id="MFC6282748.1"/>
    </source>
</evidence>
<comment type="caution">
    <text evidence="3">The sequence shown here is derived from an EMBL/GenBank/DDBJ whole genome shotgun (WGS) entry which is preliminary data.</text>
</comment>